<name>A0AAQ3N9W5_VIGMU</name>
<dbReference type="EMBL" id="CP144695">
    <property type="protein sequence ID" value="WVZ05969.1"/>
    <property type="molecule type" value="Genomic_DNA"/>
</dbReference>
<evidence type="ECO:0000313" key="2">
    <source>
        <dbReference type="Proteomes" id="UP001374535"/>
    </source>
</evidence>
<dbReference type="Proteomes" id="UP001374535">
    <property type="component" value="Chromosome 6"/>
</dbReference>
<gene>
    <name evidence="1" type="ORF">V8G54_019315</name>
</gene>
<evidence type="ECO:0000313" key="1">
    <source>
        <dbReference type="EMBL" id="WVZ05969.1"/>
    </source>
</evidence>
<organism evidence="1 2">
    <name type="scientific">Vigna mungo</name>
    <name type="common">Black gram</name>
    <name type="synonym">Phaseolus mungo</name>
    <dbReference type="NCBI Taxonomy" id="3915"/>
    <lineage>
        <taxon>Eukaryota</taxon>
        <taxon>Viridiplantae</taxon>
        <taxon>Streptophyta</taxon>
        <taxon>Embryophyta</taxon>
        <taxon>Tracheophyta</taxon>
        <taxon>Spermatophyta</taxon>
        <taxon>Magnoliopsida</taxon>
        <taxon>eudicotyledons</taxon>
        <taxon>Gunneridae</taxon>
        <taxon>Pentapetalae</taxon>
        <taxon>rosids</taxon>
        <taxon>fabids</taxon>
        <taxon>Fabales</taxon>
        <taxon>Fabaceae</taxon>
        <taxon>Papilionoideae</taxon>
        <taxon>50 kb inversion clade</taxon>
        <taxon>NPAAA clade</taxon>
        <taxon>indigoferoid/millettioid clade</taxon>
        <taxon>Phaseoleae</taxon>
        <taxon>Vigna</taxon>
    </lineage>
</organism>
<sequence>MKCFPLLVPITVVKPSNTTATVCNFKSGGLGGGRYERSSSNDFHSSWNLLAQFCETLKFTSLTSSVVIATTLSAVAPSTFKFSRKIITLLICVTTVQLSNSMLLLFPSTILSRVVARFFQERFLDFCCQVLNPWTAFSFILLIVG</sequence>
<dbReference type="AlphaFoldDB" id="A0AAQ3N9W5"/>
<reference evidence="1 2" key="1">
    <citation type="journal article" date="2023" name="Life. Sci Alliance">
        <title>Evolutionary insights into 3D genome organization and epigenetic landscape of Vigna mungo.</title>
        <authorList>
            <person name="Junaid A."/>
            <person name="Singh B."/>
            <person name="Bhatia S."/>
        </authorList>
    </citation>
    <scope>NUCLEOTIDE SEQUENCE [LARGE SCALE GENOMIC DNA]</scope>
    <source>
        <strain evidence="1">Urdbean</strain>
    </source>
</reference>
<keyword evidence="2" id="KW-1185">Reference proteome</keyword>
<proteinExistence type="predicted"/>
<protein>
    <submittedName>
        <fullName evidence="1">Uncharacterized protein</fullName>
    </submittedName>
</protein>
<accession>A0AAQ3N9W5</accession>